<dbReference type="InterPro" id="IPR050759">
    <property type="entry name" value="Serine_protease_kringle"/>
</dbReference>
<dbReference type="InterPro" id="IPR018056">
    <property type="entry name" value="Kringle_CS"/>
</dbReference>
<dbReference type="GO" id="GO:0004175">
    <property type="term" value="F:endopeptidase activity"/>
    <property type="evidence" value="ECO:0007669"/>
    <property type="project" value="TreeGrafter"/>
</dbReference>
<comment type="caution">
    <text evidence="1">Lacks conserved residue(s) required for the propagation of feature annotation.</text>
</comment>
<feature type="domain" description="Kringle" evidence="2">
    <location>
        <begin position="18"/>
        <end position="85"/>
    </location>
</feature>
<dbReference type="PRINTS" id="PR00018">
    <property type="entry name" value="KRINGLE"/>
</dbReference>
<keyword evidence="1" id="KW-0420">Kringle</keyword>
<feature type="disulfide bond" evidence="1">
    <location>
        <begin position="57"/>
        <end position="80"/>
    </location>
</feature>
<dbReference type="AlphaFoldDB" id="K1PTY4"/>
<dbReference type="HOGENOM" id="CLU_1070600_0_0_1"/>
<evidence type="ECO:0000313" key="3">
    <source>
        <dbReference type="EMBL" id="EKC22374.1"/>
    </source>
</evidence>
<dbReference type="SMART" id="SM00130">
    <property type="entry name" value="KR"/>
    <property type="match status" value="2"/>
</dbReference>
<dbReference type="Gene3D" id="2.40.20.10">
    <property type="entry name" value="Plasminogen Kringle 4"/>
    <property type="match status" value="2"/>
</dbReference>
<reference evidence="3" key="1">
    <citation type="journal article" date="2012" name="Nature">
        <title>The oyster genome reveals stress adaptation and complexity of shell formation.</title>
        <authorList>
            <person name="Zhang G."/>
            <person name="Fang X."/>
            <person name="Guo X."/>
            <person name="Li L."/>
            <person name="Luo R."/>
            <person name="Xu F."/>
            <person name="Yang P."/>
            <person name="Zhang L."/>
            <person name="Wang X."/>
            <person name="Qi H."/>
            <person name="Xiong Z."/>
            <person name="Que H."/>
            <person name="Xie Y."/>
            <person name="Holland P.W."/>
            <person name="Paps J."/>
            <person name="Zhu Y."/>
            <person name="Wu F."/>
            <person name="Chen Y."/>
            <person name="Wang J."/>
            <person name="Peng C."/>
            <person name="Meng J."/>
            <person name="Yang L."/>
            <person name="Liu J."/>
            <person name="Wen B."/>
            <person name="Zhang N."/>
            <person name="Huang Z."/>
            <person name="Zhu Q."/>
            <person name="Feng Y."/>
            <person name="Mount A."/>
            <person name="Hedgecock D."/>
            <person name="Xu Z."/>
            <person name="Liu Y."/>
            <person name="Domazet-Loso T."/>
            <person name="Du Y."/>
            <person name="Sun X."/>
            <person name="Zhang S."/>
            <person name="Liu B."/>
            <person name="Cheng P."/>
            <person name="Jiang X."/>
            <person name="Li J."/>
            <person name="Fan D."/>
            <person name="Wang W."/>
            <person name="Fu W."/>
            <person name="Wang T."/>
            <person name="Wang B."/>
            <person name="Zhang J."/>
            <person name="Peng Z."/>
            <person name="Li Y."/>
            <person name="Li N."/>
            <person name="Wang J."/>
            <person name="Chen M."/>
            <person name="He Y."/>
            <person name="Tan F."/>
            <person name="Song X."/>
            <person name="Zheng Q."/>
            <person name="Huang R."/>
            <person name="Yang H."/>
            <person name="Du X."/>
            <person name="Chen L."/>
            <person name="Yang M."/>
            <person name="Gaffney P.M."/>
            <person name="Wang S."/>
            <person name="Luo L."/>
            <person name="She Z."/>
            <person name="Ming Y."/>
            <person name="Huang W."/>
            <person name="Zhang S."/>
            <person name="Huang B."/>
            <person name="Zhang Y."/>
            <person name="Qu T."/>
            <person name="Ni P."/>
            <person name="Miao G."/>
            <person name="Wang J."/>
            <person name="Wang Q."/>
            <person name="Steinberg C.E."/>
            <person name="Wang H."/>
            <person name="Li N."/>
            <person name="Qian L."/>
            <person name="Zhang G."/>
            <person name="Li Y."/>
            <person name="Yang H."/>
            <person name="Liu X."/>
            <person name="Wang J."/>
            <person name="Yin Y."/>
            <person name="Wang J."/>
        </authorList>
    </citation>
    <scope>NUCLEOTIDE SEQUENCE [LARGE SCALE GENOMIC DNA]</scope>
    <source>
        <strain evidence="3">05x7-T-G4-1.051#20</strain>
    </source>
</reference>
<gene>
    <name evidence="3" type="ORF">CGI_10002384</name>
</gene>
<dbReference type="CDD" id="cd00108">
    <property type="entry name" value="KR"/>
    <property type="match status" value="2"/>
</dbReference>
<protein>
    <submittedName>
        <fullName evidence="3">Plasminogen</fullName>
    </submittedName>
</protein>
<accession>K1PTY4</accession>
<dbReference type="PANTHER" id="PTHR24261:SF7">
    <property type="entry name" value="KRINGLE DOMAIN-CONTAINING PROTEIN"/>
    <property type="match status" value="1"/>
</dbReference>
<evidence type="ECO:0000259" key="2">
    <source>
        <dbReference type="PROSITE" id="PS50070"/>
    </source>
</evidence>
<dbReference type="InParanoid" id="K1PTY4"/>
<dbReference type="PROSITE" id="PS00021">
    <property type="entry name" value="KRINGLE_1"/>
    <property type="match status" value="2"/>
</dbReference>
<dbReference type="InterPro" id="IPR038178">
    <property type="entry name" value="Kringle_sf"/>
</dbReference>
<dbReference type="SUPFAM" id="SSF57440">
    <property type="entry name" value="Kringle-like"/>
    <property type="match status" value="2"/>
</dbReference>
<sequence length="260" mass="29302">MTLVFVFTVECVTHDDPRGQKYRGTMATTESGYTCQKWSSQSPHQHTLLKTETHNYCRNPDNEPGVWCYTTNPKKRWDFCSVPVCQCLGADDPKGLKYNGLVNKTKSGKKCQAWGKQRPHSHSFQRLADQGNFCRNPDSEAAPWCYTTSSGTRWELCDIPDCGQCEIKQERSRNCKIIYKVSGKCFFESSAISNCKFKANLGAYRNGVTEASVVIADKVHILKEGGSLRTCAEFEMKNDVLTIVEDTCKQSCRPPIPPTK</sequence>
<feature type="disulfide bond" evidence="1">
    <location>
        <begin position="134"/>
        <end position="157"/>
    </location>
</feature>
<feature type="domain" description="Kringle" evidence="2">
    <location>
        <begin position="94"/>
        <end position="162"/>
    </location>
</feature>
<evidence type="ECO:0000256" key="1">
    <source>
        <dbReference type="PROSITE-ProRule" id="PRU00121"/>
    </source>
</evidence>
<organism evidence="3">
    <name type="scientific">Magallana gigas</name>
    <name type="common">Pacific oyster</name>
    <name type="synonym">Crassostrea gigas</name>
    <dbReference type="NCBI Taxonomy" id="29159"/>
    <lineage>
        <taxon>Eukaryota</taxon>
        <taxon>Metazoa</taxon>
        <taxon>Spiralia</taxon>
        <taxon>Lophotrochozoa</taxon>
        <taxon>Mollusca</taxon>
        <taxon>Bivalvia</taxon>
        <taxon>Autobranchia</taxon>
        <taxon>Pteriomorphia</taxon>
        <taxon>Ostreida</taxon>
        <taxon>Ostreoidea</taxon>
        <taxon>Ostreidae</taxon>
        <taxon>Magallana</taxon>
    </lineage>
</organism>
<dbReference type="PROSITE" id="PS50070">
    <property type="entry name" value="KRINGLE_2"/>
    <property type="match status" value="2"/>
</dbReference>
<dbReference type="GO" id="GO:0005615">
    <property type="term" value="C:extracellular space"/>
    <property type="evidence" value="ECO:0007669"/>
    <property type="project" value="TreeGrafter"/>
</dbReference>
<dbReference type="EMBL" id="JH818092">
    <property type="protein sequence ID" value="EKC22374.1"/>
    <property type="molecule type" value="Genomic_DNA"/>
</dbReference>
<dbReference type="Pfam" id="PF00051">
    <property type="entry name" value="Kringle"/>
    <property type="match status" value="2"/>
</dbReference>
<dbReference type="InterPro" id="IPR000001">
    <property type="entry name" value="Kringle"/>
</dbReference>
<dbReference type="InterPro" id="IPR013806">
    <property type="entry name" value="Kringle-like"/>
</dbReference>
<dbReference type="GO" id="GO:0005102">
    <property type="term" value="F:signaling receptor binding"/>
    <property type="evidence" value="ECO:0007669"/>
    <property type="project" value="TreeGrafter"/>
</dbReference>
<proteinExistence type="predicted"/>
<keyword evidence="1" id="KW-1015">Disulfide bond</keyword>
<dbReference type="PANTHER" id="PTHR24261">
    <property type="entry name" value="PLASMINOGEN-RELATED"/>
    <property type="match status" value="1"/>
</dbReference>
<name>K1PTY4_MAGGI</name>